<evidence type="ECO:0000313" key="4">
    <source>
        <dbReference type="EMBL" id="MDT0465083.1"/>
    </source>
</evidence>
<name>A0ABU2TVT4_9ACTN</name>
<keyword evidence="5" id="KW-1185">Reference proteome</keyword>
<comment type="pathway">
    <text evidence="1">Cofactor biosynthesis; pyrroloquinoline quinone biosynthesis.</text>
</comment>
<dbReference type="InterPro" id="IPR011725">
    <property type="entry name" value="PQQ_synth_PqqA"/>
</dbReference>
<organism evidence="4 5">
    <name type="scientific">Streptomyces gibsoniae</name>
    <dbReference type="NCBI Taxonomy" id="3075529"/>
    <lineage>
        <taxon>Bacteria</taxon>
        <taxon>Bacillati</taxon>
        <taxon>Actinomycetota</taxon>
        <taxon>Actinomycetes</taxon>
        <taxon>Kitasatosporales</taxon>
        <taxon>Streptomycetaceae</taxon>
        <taxon>Streptomyces</taxon>
    </lineage>
</organism>
<dbReference type="EMBL" id="JAVREY010000021">
    <property type="protein sequence ID" value="MDT0465083.1"/>
    <property type="molecule type" value="Genomic_DNA"/>
</dbReference>
<evidence type="ECO:0000256" key="3">
    <source>
        <dbReference type="ARBA" id="ARBA00015086"/>
    </source>
</evidence>
<dbReference type="Proteomes" id="UP001183809">
    <property type="component" value="Unassembled WGS sequence"/>
</dbReference>
<dbReference type="RefSeq" id="WP_311696576.1">
    <property type="nucleotide sequence ID" value="NZ_JAVREY010000021.1"/>
</dbReference>
<evidence type="ECO:0000256" key="2">
    <source>
        <dbReference type="ARBA" id="ARBA00009325"/>
    </source>
</evidence>
<gene>
    <name evidence="4" type="primary">pqqA</name>
    <name evidence="4" type="ORF">RM764_19055</name>
</gene>
<evidence type="ECO:0000256" key="1">
    <source>
        <dbReference type="ARBA" id="ARBA00004886"/>
    </source>
</evidence>
<sequence>MNEKAPETPQSEQIIRETSEDRAWEAPAYLVVETALEVTAYALADR</sequence>
<protein>
    <recommendedName>
        <fullName evidence="3">Coenzyme PQQ synthesis protein A</fullName>
    </recommendedName>
</protein>
<dbReference type="NCBIfam" id="TIGR02107">
    <property type="entry name" value="PQQ_syn_pqqA"/>
    <property type="match status" value="1"/>
</dbReference>
<reference evidence="5" key="1">
    <citation type="submission" date="2023-07" db="EMBL/GenBank/DDBJ databases">
        <title>30 novel species of actinomycetes from the DSMZ collection.</title>
        <authorList>
            <person name="Nouioui I."/>
        </authorList>
    </citation>
    <scope>NUCLEOTIDE SEQUENCE [LARGE SCALE GENOMIC DNA]</scope>
    <source>
        <strain evidence="5">DSM 41699</strain>
    </source>
</reference>
<proteinExistence type="inferred from homology"/>
<comment type="caution">
    <text evidence="4">The sequence shown here is derived from an EMBL/GenBank/DDBJ whole genome shotgun (WGS) entry which is preliminary data.</text>
</comment>
<evidence type="ECO:0000313" key="5">
    <source>
        <dbReference type="Proteomes" id="UP001183809"/>
    </source>
</evidence>
<accession>A0ABU2TVT4</accession>
<comment type="similarity">
    <text evidence="2">Belongs to the PqqA family.</text>
</comment>